<comment type="subcellular location">
    <subcellularLocation>
        <location evidence="1">Nucleus</location>
    </subcellularLocation>
</comment>
<dbReference type="PANTHER" id="PTHR22808:SF1">
    <property type="entry name" value="RNA CYTOSINE-C(5)-METHYLTRANSFERASE NSUN2-RELATED"/>
    <property type="match status" value="1"/>
</dbReference>
<evidence type="ECO:0000313" key="13">
    <source>
        <dbReference type="Proteomes" id="UP000799536"/>
    </source>
</evidence>
<feature type="region of interest" description="Disordered" evidence="10">
    <location>
        <begin position="785"/>
        <end position="861"/>
    </location>
</feature>
<dbReference type="InterPro" id="IPR057285">
    <property type="entry name" value="Pre-PUA_NSUN2"/>
</dbReference>
<evidence type="ECO:0000256" key="7">
    <source>
        <dbReference type="ARBA" id="ARBA00022884"/>
    </source>
</evidence>
<keyword evidence="6" id="KW-0819">tRNA processing</keyword>
<dbReference type="InterPro" id="IPR023270">
    <property type="entry name" value="RCMT_NCL1"/>
</dbReference>
<dbReference type="Gene3D" id="3.40.50.150">
    <property type="entry name" value="Vaccinia Virus protein VP39"/>
    <property type="match status" value="1"/>
</dbReference>
<evidence type="ECO:0000256" key="6">
    <source>
        <dbReference type="ARBA" id="ARBA00022694"/>
    </source>
</evidence>
<keyword evidence="13" id="KW-1185">Reference proteome</keyword>
<reference evidence="12" key="1">
    <citation type="journal article" date="2020" name="Stud. Mycol.">
        <title>101 Dothideomycetes genomes: a test case for predicting lifestyles and emergence of pathogens.</title>
        <authorList>
            <person name="Haridas S."/>
            <person name="Albert R."/>
            <person name="Binder M."/>
            <person name="Bloem J."/>
            <person name="Labutti K."/>
            <person name="Salamov A."/>
            <person name="Andreopoulos B."/>
            <person name="Baker S."/>
            <person name="Barry K."/>
            <person name="Bills G."/>
            <person name="Bluhm B."/>
            <person name="Cannon C."/>
            <person name="Castanera R."/>
            <person name="Culley D."/>
            <person name="Daum C."/>
            <person name="Ezra D."/>
            <person name="Gonzalez J."/>
            <person name="Henrissat B."/>
            <person name="Kuo A."/>
            <person name="Liang C."/>
            <person name="Lipzen A."/>
            <person name="Lutzoni F."/>
            <person name="Magnuson J."/>
            <person name="Mondo S."/>
            <person name="Nolan M."/>
            <person name="Ohm R."/>
            <person name="Pangilinan J."/>
            <person name="Park H.-J."/>
            <person name="Ramirez L."/>
            <person name="Alfaro M."/>
            <person name="Sun H."/>
            <person name="Tritt A."/>
            <person name="Yoshinaga Y."/>
            <person name="Zwiers L.-H."/>
            <person name="Turgeon B."/>
            <person name="Goodwin S."/>
            <person name="Spatafora J."/>
            <person name="Crous P."/>
            <person name="Grigoriev I."/>
        </authorList>
    </citation>
    <scope>NUCLEOTIDE SEQUENCE</scope>
    <source>
        <strain evidence="12">ATCC 74209</strain>
    </source>
</reference>
<dbReference type="Pfam" id="PF25378">
    <property type="entry name" value="PUA_NSUN2"/>
    <property type="match status" value="1"/>
</dbReference>
<accession>A0A9P4JFX3</accession>
<dbReference type="PROSITE" id="PS51686">
    <property type="entry name" value="SAM_MT_RSMB_NOP"/>
    <property type="match status" value="1"/>
</dbReference>
<dbReference type="PANTHER" id="PTHR22808">
    <property type="entry name" value="NCL1 YEAST -RELATED NOL1/NOP2/FMU SUN DOMAIN-CONTAINING"/>
    <property type="match status" value="1"/>
</dbReference>
<keyword evidence="8" id="KW-0539">Nucleus</keyword>
<feature type="domain" description="SAM-dependent MTase RsmB/NOP-type" evidence="11">
    <location>
        <begin position="62"/>
        <end position="472"/>
    </location>
</feature>
<evidence type="ECO:0000259" key="11">
    <source>
        <dbReference type="PROSITE" id="PS51686"/>
    </source>
</evidence>
<feature type="active site" description="Nucleophile" evidence="9">
    <location>
        <position position="342"/>
    </location>
</feature>
<keyword evidence="2" id="KW-0820">tRNA-binding</keyword>
<evidence type="ECO:0000256" key="3">
    <source>
        <dbReference type="ARBA" id="ARBA00022603"/>
    </source>
</evidence>
<dbReference type="InterPro" id="IPR001678">
    <property type="entry name" value="MeTrfase_RsmB-F_NOP2_dom"/>
</dbReference>
<evidence type="ECO:0000256" key="5">
    <source>
        <dbReference type="ARBA" id="ARBA00022691"/>
    </source>
</evidence>
<dbReference type="GO" id="GO:0000049">
    <property type="term" value="F:tRNA binding"/>
    <property type="evidence" value="ECO:0007669"/>
    <property type="project" value="UniProtKB-KW"/>
</dbReference>
<comment type="similarity">
    <text evidence="9">Belongs to the class I-like SAM-binding methyltransferase superfamily. RsmB/NOP family.</text>
</comment>
<keyword evidence="5 9" id="KW-0949">S-adenosyl-L-methionine</keyword>
<keyword evidence="4 9" id="KW-0808">Transferase</keyword>
<comment type="caution">
    <text evidence="12">The sequence shown here is derived from an EMBL/GenBank/DDBJ whole genome shotgun (WGS) entry which is preliminary data.</text>
</comment>
<keyword evidence="7 9" id="KW-0694">RNA-binding</keyword>
<name>A0A9P4JFX3_9PLEO</name>
<dbReference type="GO" id="GO:0030488">
    <property type="term" value="P:tRNA methylation"/>
    <property type="evidence" value="ECO:0007669"/>
    <property type="project" value="TreeGrafter"/>
</dbReference>
<dbReference type="InterPro" id="IPR049560">
    <property type="entry name" value="MeTrfase_RsmB-F_NOP2_cat"/>
</dbReference>
<evidence type="ECO:0000256" key="8">
    <source>
        <dbReference type="ARBA" id="ARBA00023242"/>
    </source>
</evidence>
<dbReference type="GO" id="GO:0005634">
    <property type="term" value="C:nucleus"/>
    <property type="evidence" value="ECO:0007669"/>
    <property type="project" value="UniProtKB-SubCell"/>
</dbReference>
<keyword evidence="3 9" id="KW-0489">Methyltransferase</keyword>
<feature type="compositionally biased region" description="Basic and acidic residues" evidence="10">
    <location>
        <begin position="483"/>
        <end position="509"/>
    </location>
</feature>
<dbReference type="InterPro" id="IPR023267">
    <property type="entry name" value="RCMT"/>
</dbReference>
<dbReference type="EMBL" id="ML994373">
    <property type="protein sequence ID" value="KAF2196519.1"/>
    <property type="molecule type" value="Genomic_DNA"/>
</dbReference>
<feature type="compositionally biased region" description="Basic residues" evidence="10">
    <location>
        <begin position="1"/>
        <end position="15"/>
    </location>
</feature>
<dbReference type="InterPro" id="IPR029063">
    <property type="entry name" value="SAM-dependent_MTases_sf"/>
</dbReference>
<dbReference type="SUPFAM" id="SSF53335">
    <property type="entry name" value="S-adenosyl-L-methionine-dependent methyltransferases"/>
    <property type="match status" value="1"/>
</dbReference>
<feature type="binding site" evidence="9">
    <location>
        <position position="289"/>
    </location>
    <ligand>
        <name>S-adenosyl-L-methionine</name>
        <dbReference type="ChEBI" id="CHEBI:59789"/>
    </ligand>
</feature>
<feature type="binding site" evidence="9">
    <location>
        <position position="235"/>
    </location>
    <ligand>
        <name>S-adenosyl-L-methionine</name>
        <dbReference type="ChEBI" id="CHEBI:59789"/>
    </ligand>
</feature>
<dbReference type="InterPro" id="IPR057286">
    <property type="entry name" value="PUA_NSUN2"/>
</dbReference>
<feature type="region of interest" description="Disordered" evidence="10">
    <location>
        <begin position="481"/>
        <end position="515"/>
    </location>
</feature>
<dbReference type="PRINTS" id="PR02011">
    <property type="entry name" value="RCMTNCL1"/>
</dbReference>
<gene>
    <name evidence="12" type="ORF">GQ43DRAFT_484889</name>
</gene>
<dbReference type="PRINTS" id="PR02008">
    <property type="entry name" value="RCMTFAMILY"/>
</dbReference>
<dbReference type="Pfam" id="PF25376">
    <property type="entry name" value="Pre-PUA_NSUN2"/>
    <property type="match status" value="1"/>
</dbReference>
<dbReference type="GO" id="GO:0005737">
    <property type="term" value="C:cytoplasm"/>
    <property type="evidence" value="ECO:0007669"/>
    <property type="project" value="TreeGrafter"/>
</dbReference>
<dbReference type="Proteomes" id="UP000799536">
    <property type="component" value="Unassembled WGS sequence"/>
</dbReference>
<protein>
    <submittedName>
        <fullName evidence="12">S-adenosyl-L-methionine-dependent methyltransferase</fullName>
    </submittedName>
</protein>
<evidence type="ECO:0000256" key="10">
    <source>
        <dbReference type="SAM" id="MobiDB-lite"/>
    </source>
</evidence>
<evidence type="ECO:0000256" key="2">
    <source>
        <dbReference type="ARBA" id="ARBA00022555"/>
    </source>
</evidence>
<dbReference type="OrthoDB" id="6093671at2759"/>
<evidence type="ECO:0000256" key="4">
    <source>
        <dbReference type="ARBA" id="ARBA00022679"/>
    </source>
</evidence>
<proteinExistence type="inferred from homology"/>
<feature type="binding site" evidence="9">
    <location>
        <begin position="180"/>
        <end position="186"/>
    </location>
    <ligand>
        <name>S-adenosyl-L-methionine</name>
        <dbReference type="ChEBI" id="CHEBI:59789"/>
    </ligand>
</feature>
<organism evidence="12 13">
    <name type="scientific">Delitschia confertaspora ATCC 74209</name>
    <dbReference type="NCBI Taxonomy" id="1513339"/>
    <lineage>
        <taxon>Eukaryota</taxon>
        <taxon>Fungi</taxon>
        <taxon>Dikarya</taxon>
        <taxon>Ascomycota</taxon>
        <taxon>Pezizomycotina</taxon>
        <taxon>Dothideomycetes</taxon>
        <taxon>Pleosporomycetidae</taxon>
        <taxon>Pleosporales</taxon>
        <taxon>Delitschiaceae</taxon>
        <taxon>Delitschia</taxon>
    </lineage>
</organism>
<feature type="region of interest" description="Disordered" evidence="10">
    <location>
        <begin position="1"/>
        <end position="32"/>
    </location>
</feature>
<feature type="compositionally biased region" description="Basic and acidic residues" evidence="10">
    <location>
        <begin position="788"/>
        <end position="848"/>
    </location>
</feature>
<dbReference type="GO" id="GO:0016428">
    <property type="term" value="F:tRNA (cytidine-5-)-methyltransferase activity"/>
    <property type="evidence" value="ECO:0007669"/>
    <property type="project" value="InterPro"/>
</dbReference>
<evidence type="ECO:0000313" key="12">
    <source>
        <dbReference type="EMBL" id="KAF2196519.1"/>
    </source>
</evidence>
<sequence length="861" mass="96474">MARGGRHGRKGKRGGGKMGQYRSNTGRDTRTDAYSTAARENALFFETYRGLEILSEGELKEMWAALKTDLPNSFRFTSSSQSALDACRVLKEEYIPAIAETEFNGEPVTPPQPVAFYPDELAWDIKIPKAVVRKHKPFAAFQKFLVAETGAGNISRQEVVSMIPPLMLGVKPGMVVLDMCAAPGSKSAQLAEMIHGEEEERVRKVASGTPEVAELAKQDGYDDDGRSSGLLIANDSDYKRAYMLTHQLKRLNLPNVIVTNNDASIYPSIELPQESGARGQLKYDRILADVPCSGDGTARKNLSLWEKWNPRDAIGLHKLQRRILIRALELLKVGGRMVYSTCSMNPIENEAVIASAIEQIGGTSKVQIVDCSADLPLLKRKPGLTTWKAFDRTQASQDTPSEPIFFETYEDFQNHKANILATESNRKIADITPEMFPPASSGEDRVPLERCMRVYPHQQDTGGFFIVVLEKLAPFKAAPAPGKRAEISKAKRALEEDTDESSKRAKTDTDNVAEANGTVAAEETPLAPLVEVEEHTVNDGDVDTVPATMSTEFDDEVDGGIAIPVETPEEPERVERKRRTNEPKAEVFKFLDPNHEAINEVFNFYRIESPFPRDRFLVRNEDGKASKAIYYASALAKHILTTMEGTTLKFVHGGIKMFVRHDTKHAQSCNWRVQTEGIAILQPWCKDRVVVCKEKHIFHHLLTDMFPIFNKDQEDKLGELWPQLQELTPGCCFLVLQPDKSAKDPFTSRMVLPLWRNPGSLNLMCSKDDRYEMLLRMYNDANPAIVDHTQRPRPDQGKKEQEEVVDEKPEIKDEDVMGIDDKKKQSEEKVEASTDKVEPEPLQEKEADAPAEAMEVDSKKE</sequence>
<dbReference type="AlphaFoldDB" id="A0A9P4JFX3"/>
<dbReference type="Pfam" id="PF01189">
    <property type="entry name" value="Methyltr_RsmB-F"/>
    <property type="match status" value="1"/>
</dbReference>
<evidence type="ECO:0000256" key="9">
    <source>
        <dbReference type="PROSITE-ProRule" id="PRU01023"/>
    </source>
</evidence>
<evidence type="ECO:0000256" key="1">
    <source>
        <dbReference type="ARBA" id="ARBA00004123"/>
    </source>
</evidence>
<feature type="binding site" evidence="9">
    <location>
        <position position="262"/>
    </location>
    <ligand>
        <name>S-adenosyl-L-methionine</name>
        <dbReference type="ChEBI" id="CHEBI:59789"/>
    </ligand>
</feature>